<dbReference type="InterPro" id="IPR036278">
    <property type="entry name" value="Sialidase_sf"/>
</dbReference>
<comment type="caution">
    <text evidence="1">The sequence shown here is derived from an EMBL/GenBank/DDBJ whole genome shotgun (WGS) entry which is preliminary data.</text>
</comment>
<proteinExistence type="predicted"/>
<evidence type="ECO:0008006" key="3">
    <source>
        <dbReference type="Google" id="ProtNLM"/>
    </source>
</evidence>
<reference evidence="1 2" key="1">
    <citation type="submission" date="2018-08" db="EMBL/GenBank/DDBJ databases">
        <title>Thalassotalea euphylliae genome.</title>
        <authorList>
            <person name="Summers S."/>
            <person name="Rice S.A."/>
            <person name="Freckelton M.L."/>
            <person name="Nedved B.T."/>
            <person name="Hadfield M.G."/>
        </authorList>
    </citation>
    <scope>NUCLEOTIDE SEQUENCE [LARGE SCALE GENOMIC DNA]</scope>
    <source>
        <strain evidence="1 2">H2</strain>
    </source>
</reference>
<dbReference type="RefSeq" id="WP_116000238.1">
    <property type="nucleotide sequence ID" value="NZ_QUOV01000001.1"/>
</dbReference>
<dbReference type="AlphaFoldDB" id="A0A3E0UFC0"/>
<organism evidence="1 2">
    <name type="scientific">Thalassotalea euphylliae</name>
    <dbReference type="NCBI Taxonomy" id="1655234"/>
    <lineage>
        <taxon>Bacteria</taxon>
        <taxon>Pseudomonadati</taxon>
        <taxon>Pseudomonadota</taxon>
        <taxon>Gammaproteobacteria</taxon>
        <taxon>Alteromonadales</taxon>
        <taxon>Colwelliaceae</taxon>
        <taxon>Thalassotalea</taxon>
    </lineage>
</organism>
<evidence type="ECO:0000313" key="2">
    <source>
        <dbReference type="Proteomes" id="UP000256999"/>
    </source>
</evidence>
<gene>
    <name evidence="1" type="ORF">DXX92_09495</name>
</gene>
<evidence type="ECO:0000313" key="1">
    <source>
        <dbReference type="EMBL" id="REL35566.1"/>
    </source>
</evidence>
<sequence length="390" mass="43387">MNGGYSWWSGPYISDSSSNSTDLLVTGVNRKASKGVQWVAEISMVNNSVEVLKRVELNNNFKHDEHNAPAILNIDSNIIIAATGHANESETWKQKVIIYTGNNISNLKQQIITTPSLVTYVQLQYTNSTVIMYSRMSDLGFHFSTSNDFGQTWSPWKPLLQSAYVISSSNSESLDFYTGSHPASGNNQISFLSEPSQRFVTSANDLNNGATINIAFATRNADLESIYSADKTKLSRILDVLNQESSLALISTHDESSTENWQLSITVVSSEYTKQGTYSIGDNIGVLGRRNEPLNSGYYVLGASFISEENGLVSIALITKNADYYQLKLIDFDLKSASVISEEVVYSSNKVIYRPVAHTSLSGTKYIMFNEADYWNNYLEWRAVQRIIAI</sequence>
<protein>
    <recommendedName>
        <fullName evidence="3">Exo-alpha-sialidase</fullName>
    </recommendedName>
</protein>
<dbReference type="Proteomes" id="UP000256999">
    <property type="component" value="Unassembled WGS sequence"/>
</dbReference>
<dbReference type="SUPFAM" id="SSF50939">
    <property type="entry name" value="Sialidases"/>
    <property type="match status" value="1"/>
</dbReference>
<accession>A0A3E0UFC0</accession>
<dbReference type="EMBL" id="QUOV01000001">
    <property type="protein sequence ID" value="REL35566.1"/>
    <property type="molecule type" value="Genomic_DNA"/>
</dbReference>
<name>A0A3E0UFC0_9GAMM</name>